<keyword evidence="1" id="KW-0175">Coiled coil</keyword>
<proteinExistence type="predicted"/>
<keyword evidence="4" id="KW-1185">Reference proteome</keyword>
<dbReference type="EMBL" id="ASPP01023634">
    <property type="protein sequence ID" value="ETO10136.1"/>
    <property type="molecule type" value="Genomic_DNA"/>
</dbReference>
<protein>
    <submittedName>
        <fullName evidence="3">Uncharacterized protein</fullName>
    </submittedName>
</protein>
<sequence>MVKTNSIWENLEKELPFMRESWVTLLPGRQCRKIFEDIQDEIAEKEEQKLKAIKEQKKQAEREQRAQFRVSLFLFVCLFVSCLSVELLNELSEKQQLHCNSEWVKIVGLLENDARYKTMQEQQSNKLKQVFTRHLEQIKDNIKDDRNKFKKWLKVIENQLHSEANI</sequence>
<organism evidence="3 4">
    <name type="scientific">Reticulomyxa filosa</name>
    <dbReference type="NCBI Taxonomy" id="46433"/>
    <lineage>
        <taxon>Eukaryota</taxon>
        <taxon>Sar</taxon>
        <taxon>Rhizaria</taxon>
        <taxon>Retaria</taxon>
        <taxon>Foraminifera</taxon>
        <taxon>Monothalamids</taxon>
        <taxon>Reticulomyxidae</taxon>
        <taxon>Reticulomyxa</taxon>
    </lineage>
</organism>
<feature type="transmembrane region" description="Helical" evidence="2">
    <location>
        <begin position="68"/>
        <end position="88"/>
    </location>
</feature>
<accession>X6M8Z9</accession>
<dbReference type="AlphaFoldDB" id="X6M8Z9"/>
<evidence type="ECO:0000256" key="1">
    <source>
        <dbReference type="SAM" id="Coils"/>
    </source>
</evidence>
<evidence type="ECO:0000313" key="3">
    <source>
        <dbReference type="EMBL" id="ETO10136.1"/>
    </source>
</evidence>
<feature type="coiled-coil region" evidence="1">
    <location>
        <begin position="35"/>
        <end position="66"/>
    </location>
</feature>
<evidence type="ECO:0000256" key="2">
    <source>
        <dbReference type="SAM" id="Phobius"/>
    </source>
</evidence>
<evidence type="ECO:0000313" key="4">
    <source>
        <dbReference type="Proteomes" id="UP000023152"/>
    </source>
</evidence>
<keyword evidence="2" id="KW-0472">Membrane</keyword>
<keyword evidence="2" id="KW-1133">Transmembrane helix</keyword>
<dbReference type="Gene3D" id="1.10.10.440">
    <property type="entry name" value="FF domain"/>
    <property type="match status" value="1"/>
</dbReference>
<dbReference type="Proteomes" id="UP000023152">
    <property type="component" value="Unassembled WGS sequence"/>
</dbReference>
<dbReference type="SUPFAM" id="SSF81698">
    <property type="entry name" value="FF domain"/>
    <property type="match status" value="1"/>
</dbReference>
<reference evidence="3 4" key="1">
    <citation type="journal article" date="2013" name="Curr. Biol.">
        <title>The Genome of the Foraminiferan Reticulomyxa filosa.</title>
        <authorList>
            <person name="Glockner G."/>
            <person name="Hulsmann N."/>
            <person name="Schleicher M."/>
            <person name="Noegel A.A."/>
            <person name="Eichinger L."/>
            <person name="Gallinger C."/>
            <person name="Pawlowski J."/>
            <person name="Sierra R."/>
            <person name="Euteneuer U."/>
            <person name="Pillet L."/>
            <person name="Moustafa A."/>
            <person name="Platzer M."/>
            <person name="Groth M."/>
            <person name="Szafranski K."/>
            <person name="Schliwa M."/>
        </authorList>
    </citation>
    <scope>NUCLEOTIDE SEQUENCE [LARGE SCALE GENOMIC DNA]</scope>
</reference>
<comment type="caution">
    <text evidence="3">The sequence shown here is derived from an EMBL/GenBank/DDBJ whole genome shotgun (WGS) entry which is preliminary data.</text>
</comment>
<keyword evidence="2" id="KW-0812">Transmembrane</keyword>
<name>X6M8Z9_RETFI</name>
<dbReference type="InterPro" id="IPR036517">
    <property type="entry name" value="FF_domain_sf"/>
</dbReference>
<gene>
    <name evidence="3" type="ORF">RFI_27241</name>
</gene>